<feature type="transmembrane region" description="Helical" evidence="5">
    <location>
        <begin position="241"/>
        <end position="261"/>
    </location>
</feature>
<feature type="transmembrane region" description="Helical" evidence="5">
    <location>
        <begin position="120"/>
        <end position="140"/>
    </location>
</feature>
<evidence type="ECO:0000313" key="7">
    <source>
        <dbReference type="EMBL" id="CAD8736278.1"/>
    </source>
</evidence>
<name>A0A7S0TID8_HEMAN</name>
<dbReference type="InterPro" id="IPR050911">
    <property type="entry name" value="DRAM/TMEM150_Autophagy_Mod"/>
</dbReference>
<evidence type="ECO:0000259" key="6">
    <source>
        <dbReference type="Pfam" id="PF10277"/>
    </source>
</evidence>
<organism evidence="7">
    <name type="scientific">Hemiselmis andersenii</name>
    <name type="common">Cryptophyte alga</name>
    <dbReference type="NCBI Taxonomy" id="464988"/>
    <lineage>
        <taxon>Eukaryota</taxon>
        <taxon>Cryptophyceae</taxon>
        <taxon>Cryptomonadales</taxon>
        <taxon>Hemiselmidaceae</taxon>
        <taxon>Hemiselmis</taxon>
    </lineage>
</organism>
<dbReference type="EMBL" id="HBFK01004608">
    <property type="protein sequence ID" value="CAD8736278.1"/>
    <property type="molecule type" value="Transcribed_RNA"/>
</dbReference>
<accession>A0A7S0TID8</accession>
<feature type="transmembrane region" description="Helical" evidence="5">
    <location>
        <begin position="161"/>
        <end position="178"/>
    </location>
</feature>
<evidence type="ECO:0000256" key="4">
    <source>
        <dbReference type="ARBA" id="ARBA00023136"/>
    </source>
</evidence>
<dbReference type="PANTHER" id="PTHR21324:SF2">
    <property type="entry name" value="EG:22E5.9 PROTEIN"/>
    <property type="match status" value="1"/>
</dbReference>
<evidence type="ECO:0000256" key="1">
    <source>
        <dbReference type="ARBA" id="ARBA00004127"/>
    </source>
</evidence>
<sequence>MADLMTVLPIATLVLAMVTISLSCGMALSLHHVPAFPQISMCGAYAPEKYFFSLGMNGVAFLLASLLLVNHMRTELMLARRGMEPMSVVYSGTQLGVGLSSALSLALMATLPVLEAPMPHVLFAIAFFSLLIIFQVLNVSARIRSSYASGWSRNMSGAKEAWMVFWMLATAAGFVGWQVTANSIPQYIATASAMLHFFPYIWEFRDTKLRVDVRVSPQEEEEARTLMDVERAPERHANVRGLPVVVALVVVGVMCGGLGYVCLRLPSVSVPTQGGSA</sequence>
<feature type="transmembrane region" description="Helical" evidence="5">
    <location>
        <begin position="89"/>
        <end position="114"/>
    </location>
</feature>
<dbReference type="AlphaFoldDB" id="A0A7S0TID8"/>
<dbReference type="PANTHER" id="PTHR21324">
    <property type="entry name" value="FASTING-INDUCIBLE INTEGRAL MEMBRANE PROTEIN TM6P1-RELATED"/>
    <property type="match status" value="1"/>
</dbReference>
<keyword evidence="3 5" id="KW-1133">Transmembrane helix</keyword>
<proteinExistence type="predicted"/>
<feature type="transmembrane region" description="Helical" evidence="5">
    <location>
        <begin position="184"/>
        <end position="202"/>
    </location>
</feature>
<protein>
    <recommendedName>
        <fullName evidence="6">CWH43-like N-terminal domain-containing protein</fullName>
    </recommendedName>
</protein>
<evidence type="ECO:0000256" key="5">
    <source>
        <dbReference type="SAM" id="Phobius"/>
    </source>
</evidence>
<reference evidence="7" key="1">
    <citation type="submission" date="2021-01" db="EMBL/GenBank/DDBJ databases">
        <authorList>
            <person name="Corre E."/>
            <person name="Pelletier E."/>
            <person name="Niang G."/>
            <person name="Scheremetjew M."/>
            <person name="Finn R."/>
            <person name="Kale V."/>
            <person name="Holt S."/>
            <person name="Cochrane G."/>
            <person name="Meng A."/>
            <person name="Brown T."/>
            <person name="Cohen L."/>
        </authorList>
    </citation>
    <scope>NUCLEOTIDE SEQUENCE</scope>
    <source>
        <strain evidence="7">CCMP441</strain>
    </source>
</reference>
<evidence type="ECO:0000256" key="3">
    <source>
        <dbReference type="ARBA" id="ARBA00022989"/>
    </source>
</evidence>
<evidence type="ECO:0000256" key="2">
    <source>
        <dbReference type="ARBA" id="ARBA00022692"/>
    </source>
</evidence>
<keyword evidence="4 5" id="KW-0472">Membrane</keyword>
<feature type="domain" description="CWH43-like N-terminal" evidence="6">
    <location>
        <begin position="6"/>
        <end position="204"/>
    </location>
</feature>
<dbReference type="InterPro" id="IPR019402">
    <property type="entry name" value="CWH43_N"/>
</dbReference>
<dbReference type="GO" id="GO:0012505">
    <property type="term" value="C:endomembrane system"/>
    <property type="evidence" value="ECO:0007669"/>
    <property type="project" value="UniProtKB-SubCell"/>
</dbReference>
<feature type="transmembrane region" description="Helical" evidence="5">
    <location>
        <begin position="50"/>
        <end position="69"/>
    </location>
</feature>
<gene>
    <name evidence="7" type="ORF">HAND1043_LOCUS2770</name>
</gene>
<keyword evidence="2 5" id="KW-0812">Transmembrane</keyword>
<feature type="transmembrane region" description="Helical" evidence="5">
    <location>
        <begin position="7"/>
        <end position="30"/>
    </location>
</feature>
<dbReference type="Pfam" id="PF10277">
    <property type="entry name" value="Frag1"/>
    <property type="match status" value="1"/>
</dbReference>
<comment type="subcellular location">
    <subcellularLocation>
        <location evidence="1">Endomembrane system</location>
        <topology evidence="1">Multi-pass membrane protein</topology>
    </subcellularLocation>
</comment>